<evidence type="ECO:0000256" key="3">
    <source>
        <dbReference type="ARBA" id="ARBA00022862"/>
    </source>
</evidence>
<accession>A0AAD5RL41</accession>
<evidence type="ECO:0000256" key="1">
    <source>
        <dbReference type="ARBA" id="ARBA00010505"/>
    </source>
</evidence>
<evidence type="ECO:0000256" key="5">
    <source>
        <dbReference type="ARBA" id="ARBA00023284"/>
    </source>
</evidence>
<keyword evidence="5 7" id="KW-0676">Redox-active center</keyword>
<dbReference type="InterPro" id="IPR036249">
    <property type="entry name" value="Thioredoxin-like_sf"/>
</dbReference>
<comment type="function">
    <text evidence="7">Thiol-specific peroxidase that catalyzes the reduction of hydrogen peroxide and organic hydroperoxides to water and alcohols, respectively. Plays a role in cell protection against oxidative stress by detoxifying peroxides.</text>
</comment>
<name>A0AAD5RL41_9PEZI</name>
<dbReference type="GO" id="GO:0005739">
    <property type="term" value="C:mitochondrion"/>
    <property type="evidence" value="ECO:0007669"/>
    <property type="project" value="TreeGrafter"/>
</dbReference>
<reference evidence="9" key="1">
    <citation type="submission" date="2022-07" db="EMBL/GenBank/DDBJ databases">
        <title>Draft genome sequence of Zalerion maritima ATCC 34329, a (micro)plastics degrading marine fungus.</title>
        <authorList>
            <person name="Paco A."/>
            <person name="Goncalves M.F.M."/>
            <person name="Rocha-Santos T.A.P."/>
            <person name="Alves A."/>
        </authorList>
    </citation>
    <scope>NUCLEOTIDE SEQUENCE</scope>
    <source>
        <strain evidence="9">ATCC 34329</strain>
    </source>
</reference>
<feature type="domain" description="Thioredoxin" evidence="8">
    <location>
        <begin position="5"/>
        <end position="195"/>
    </location>
</feature>
<organism evidence="9 10">
    <name type="scientific">Zalerion maritima</name>
    <dbReference type="NCBI Taxonomy" id="339359"/>
    <lineage>
        <taxon>Eukaryota</taxon>
        <taxon>Fungi</taxon>
        <taxon>Dikarya</taxon>
        <taxon>Ascomycota</taxon>
        <taxon>Pezizomycotina</taxon>
        <taxon>Sordariomycetes</taxon>
        <taxon>Lulworthiomycetidae</taxon>
        <taxon>Lulworthiales</taxon>
        <taxon>Lulworthiaceae</taxon>
        <taxon>Zalerion</taxon>
    </lineage>
</organism>
<dbReference type="GO" id="GO:0005777">
    <property type="term" value="C:peroxisome"/>
    <property type="evidence" value="ECO:0007669"/>
    <property type="project" value="TreeGrafter"/>
</dbReference>
<proteinExistence type="inferred from homology"/>
<comment type="similarity">
    <text evidence="1 7">Belongs to the peroxiredoxin family. Prx5 subfamily.</text>
</comment>
<evidence type="ECO:0000256" key="4">
    <source>
        <dbReference type="ARBA" id="ARBA00023002"/>
    </source>
</evidence>
<dbReference type="Proteomes" id="UP001201980">
    <property type="component" value="Unassembled WGS sequence"/>
</dbReference>
<comment type="caution">
    <text evidence="9">The sequence shown here is derived from an EMBL/GenBank/DDBJ whole genome shotgun (WGS) entry which is preliminary data.</text>
</comment>
<feature type="active site" description="Cysteine sulfenic acid (-SOH) intermediate" evidence="6">
    <location>
        <position position="62"/>
    </location>
</feature>
<dbReference type="PANTHER" id="PTHR10430">
    <property type="entry name" value="PEROXIREDOXIN"/>
    <property type="match status" value="1"/>
</dbReference>
<sequence length="195" mass="21424">MATALKAGDVFPQGVTFKYIPYAEDQGEITACGIPIDYDASKEFAARKVVLVSVPGAFTPTCQKTHLAGYLARQEELKSKGVDHVIVIAYNDPFVMSAWGKANGVKDNFVVDILDMDERWLEISRNLTRTNISMPNQQLFMSDTGTAFSQSIGWTAGERTGRYAMLICNGKVLYAEKEEKKEVTVSGVDAVIAKL</sequence>
<dbReference type="Gene3D" id="3.40.30.10">
    <property type="entry name" value="Glutaredoxin"/>
    <property type="match status" value="1"/>
</dbReference>
<evidence type="ECO:0000256" key="7">
    <source>
        <dbReference type="RuleBase" id="RU366011"/>
    </source>
</evidence>
<dbReference type="InterPro" id="IPR013740">
    <property type="entry name" value="Redoxin"/>
</dbReference>
<dbReference type="GO" id="GO:0042744">
    <property type="term" value="P:hydrogen peroxide catabolic process"/>
    <property type="evidence" value="ECO:0007669"/>
    <property type="project" value="TreeGrafter"/>
</dbReference>
<dbReference type="InterPro" id="IPR013766">
    <property type="entry name" value="Thioredoxin_domain"/>
</dbReference>
<dbReference type="InterPro" id="IPR037944">
    <property type="entry name" value="PRX5-like"/>
</dbReference>
<keyword evidence="3 7" id="KW-0049">Antioxidant</keyword>
<dbReference type="Pfam" id="PF08534">
    <property type="entry name" value="Redoxin"/>
    <property type="match status" value="1"/>
</dbReference>
<keyword evidence="4 7" id="KW-0560">Oxidoreductase</keyword>
<dbReference type="SUPFAM" id="SSF52833">
    <property type="entry name" value="Thioredoxin-like"/>
    <property type="match status" value="1"/>
</dbReference>
<protein>
    <submittedName>
        <fullName evidence="9">Peroxisomal membrane protein</fullName>
    </submittedName>
</protein>
<evidence type="ECO:0000259" key="8">
    <source>
        <dbReference type="PROSITE" id="PS51352"/>
    </source>
</evidence>
<keyword evidence="2 7" id="KW-0575">Peroxidase</keyword>
<dbReference type="GO" id="GO:0008379">
    <property type="term" value="F:thioredoxin peroxidase activity"/>
    <property type="evidence" value="ECO:0007669"/>
    <property type="project" value="InterPro"/>
</dbReference>
<dbReference type="CDD" id="cd03013">
    <property type="entry name" value="PRX5_like"/>
    <property type="match status" value="1"/>
</dbReference>
<evidence type="ECO:0000313" key="9">
    <source>
        <dbReference type="EMBL" id="KAJ2897552.1"/>
    </source>
</evidence>
<dbReference type="PROSITE" id="PS51352">
    <property type="entry name" value="THIOREDOXIN_2"/>
    <property type="match status" value="1"/>
</dbReference>
<dbReference type="EMBL" id="JAKWBI020000271">
    <property type="protein sequence ID" value="KAJ2897552.1"/>
    <property type="molecule type" value="Genomic_DNA"/>
</dbReference>
<evidence type="ECO:0000313" key="10">
    <source>
        <dbReference type="Proteomes" id="UP001201980"/>
    </source>
</evidence>
<evidence type="ECO:0000256" key="2">
    <source>
        <dbReference type="ARBA" id="ARBA00022559"/>
    </source>
</evidence>
<keyword evidence="10" id="KW-1185">Reference proteome</keyword>
<dbReference type="GO" id="GO:0045454">
    <property type="term" value="P:cell redox homeostasis"/>
    <property type="evidence" value="ECO:0007669"/>
    <property type="project" value="TreeGrafter"/>
</dbReference>
<dbReference type="GO" id="GO:0034599">
    <property type="term" value="P:cellular response to oxidative stress"/>
    <property type="evidence" value="ECO:0007669"/>
    <property type="project" value="InterPro"/>
</dbReference>
<dbReference type="AlphaFoldDB" id="A0AAD5RL41"/>
<evidence type="ECO:0000256" key="6">
    <source>
        <dbReference type="PIRSR" id="PIRSR637944-1"/>
    </source>
</evidence>
<gene>
    <name evidence="9" type="ORF">MKZ38_004624</name>
</gene>
<dbReference type="PANTHER" id="PTHR10430:SF16">
    <property type="entry name" value="PEROXIREDOXIN-5, MITOCHONDRIAL"/>
    <property type="match status" value="1"/>
</dbReference>